<dbReference type="CDD" id="cd09512">
    <property type="entry name" value="SAM_Neurabin-like"/>
    <property type="match status" value="1"/>
</dbReference>
<dbReference type="AlphaFoldDB" id="A7T481"/>
<dbReference type="InParanoid" id="A7T481"/>
<feature type="compositionally biased region" description="Basic and acidic residues" evidence="3">
    <location>
        <begin position="139"/>
        <end position="163"/>
    </location>
</feature>
<proteinExistence type="predicted"/>
<keyword evidence="1" id="KW-0597">Phosphoprotein</keyword>
<dbReference type="eggNOG" id="KOG1945">
    <property type="taxonomic scope" value="Eukaryota"/>
</dbReference>
<evidence type="ECO:0000313" key="6">
    <source>
        <dbReference type="Proteomes" id="UP000001593"/>
    </source>
</evidence>
<sequence>MTNHEVQTSDDEPQVNGFNGHEKDMLPQERYFSLEADKFEQMTTTQSPVELLSFSPISQNSAEGMSPNSPGSWPIRPVQDWDTQQVSLWLIGKEFEHLVTDFANRNIDGKQLLALDNSKLKTMGLCQNDRSQLKKKIKDLKTENEREEKARKQREKDIKSGKKEVKGKDMLGFIKKGKYTLTTP</sequence>
<dbReference type="PROSITE" id="PS50105">
    <property type="entry name" value="SAM_DOMAIN"/>
    <property type="match status" value="1"/>
</dbReference>
<evidence type="ECO:0000256" key="3">
    <source>
        <dbReference type="SAM" id="MobiDB-lite"/>
    </source>
</evidence>
<reference evidence="5 6" key="1">
    <citation type="journal article" date="2007" name="Science">
        <title>Sea anemone genome reveals ancestral eumetazoan gene repertoire and genomic organization.</title>
        <authorList>
            <person name="Putnam N.H."/>
            <person name="Srivastava M."/>
            <person name="Hellsten U."/>
            <person name="Dirks B."/>
            <person name="Chapman J."/>
            <person name="Salamov A."/>
            <person name="Terry A."/>
            <person name="Shapiro H."/>
            <person name="Lindquist E."/>
            <person name="Kapitonov V.V."/>
            <person name="Jurka J."/>
            <person name="Genikhovich G."/>
            <person name="Grigoriev I.V."/>
            <person name="Lucas S.M."/>
            <person name="Steele R.E."/>
            <person name="Finnerty J.R."/>
            <person name="Technau U."/>
            <person name="Martindale M.Q."/>
            <person name="Rokhsar D.S."/>
        </authorList>
    </citation>
    <scope>NUCLEOTIDE SEQUENCE [LARGE SCALE GENOMIC DNA]</scope>
    <source>
        <strain evidence="6">CH2 X CH6</strain>
    </source>
</reference>
<dbReference type="Proteomes" id="UP000001593">
    <property type="component" value="Unassembled WGS sequence"/>
</dbReference>
<feature type="region of interest" description="Disordered" evidence="3">
    <location>
        <begin position="136"/>
        <end position="163"/>
    </location>
</feature>
<dbReference type="FunFam" id="1.10.150.50:FF:000008">
    <property type="entry name" value="Neurabin-1 isoform 1-like protein"/>
    <property type="match status" value="1"/>
</dbReference>
<dbReference type="SUPFAM" id="SSF47769">
    <property type="entry name" value="SAM/Pointed domain"/>
    <property type="match status" value="1"/>
</dbReference>
<dbReference type="InterPro" id="IPR043446">
    <property type="entry name" value="Neurabin-like"/>
</dbReference>
<dbReference type="Pfam" id="PF07647">
    <property type="entry name" value="SAM_2"/>
    <property type="match status" value="1"/>
</dbReference>
<dbReference type="STRING" id="45351.A7T481"/>
<accession>A7T481</accession>
<dbReference type="Gene3D" id="1.10.150.50">
    <property type="entry name" value="Transcription Factor, Ets-1"/>
    <property type="match status" value="1"/>
</dbReference>
<feature type="region of interest" description="Disordered" evidence="3">
    <location>
        <begin position="1"/>
        <end position="29"/>
    </location>
</feature>
<evidence type="ECO:0000256" key="2">
    <source>
        <dbReference type="ARBA" id="ARBA00023054"/>
    </source>
</evidence>
<protein>
    <recommendedName>
        <fullName evidence="4">SAM domain-containing protein</fullName>
    </recommendedName>
</protein>
<keyword evidence="6" id="KW-1185">Reference proteome</keyword>
<dbReference type="PANTHER" id="PTHR16154:SF24">
    <property type="entry name" value="NEURABIN-2"/>
    <property type="match status" value="1"/>
</dbReference>
<dbReference type="HOGENOM" id="CLU_1469897_0_0_1"/>
<feature type="domain" description="SAM" evidence="4">
    <location>
        <begin position="81"/>
        <end position="125"/>
    </location>
</feature>
<gene>
    <name evidence="5" type="ORF">NEMVEDRAFT_v1g222094</name>
</gene>
<evidence type="ECO:0000259" key="4">
    <source>
        <dbReference type="PROSITE" id="PS50105"/>
    </source>
</evidence>
<name>A7T481_NEMVE</name>
<dbReference type="EMBL" id="DS470800">
    <property type="protein sequence ID" value="EDO29232.1"/>
    <property type="molecule type" value="Genomic_DNA"/>
</dbReference>
<dbReference type="InterPro" id="IPR001660">
    <property type="entry name" value="SAM"/>
</dbReference>
<evidence type="ECO:0000256" key="1">
    <source>
        <dbReference type="ARBA" id="ARBA00022553"/>
    </source>
</evidence>
<dbReference type="PANTHER" id="PTHR16154">
    <property type="entry name" value="NEURABIN"/>
    <property type="match status" value="1"/>
</dbReference>
<evidence type="ECO:0000313" key="5">
    <source>
        <dbReference type="EMBL" id="EDO29232.1"/>
    </source>
</evidence>
<dbReference type="InterPro" id="IPR013761">
    <property type="entry name" value="SAM/pointed_sf"/>
</dbReference>
<keyword evidence="2" id="KW-0175">Coiled coil</keyword>
<dbReference type="SMART" id="SM00454">
    <property type="entry name" value="SAM"/>
    <property type="match status" value="1"/>
</dbReference>
<organism evidence="5 6">
    <name type="scientific">Nematostella vectensis</name>
    <name type="common">Starlet sea anemone</name>
    <dbReference type="NCBI Taxonomy" id="45351"/>
    <lineage>
        <taxon>Eukaryota</taxon>
        <taxon>Metazoa</taxon>
        <taxon>Cnidaria</taxon>
        <taxon>Anthozoa</taxon>
        <taxon>Hexacorallia</taxon>
        <taxon>Actiniaria</taxon>
        <taxon>Edwardsiidae</taxon>
        <taxon>Nematostella</taxon>
    </lineage>
</organism>